<dbReference type="EMBL" id="BARS01023490">
    <property type="protein sequence ID" value="GAG12082.1"/>
    <property type="molecule type" value="Genomic_DNA"/>
</dbReference>
<sequence length="76" mass="9101">MEEVKELELEEDKEIRSKYRSLIDKFLASDMQMAKIKSVYPSAAHAIARGLRQWIKEEERLKIWQDGRITYLMKVE</sequence>
<proteinExistence type="predicted"/>
<protein>
    <submittedName>
        <fullName evidence="1">Uncharacterized protein</fullName>
    </submittedName>
</protein>
<evidence type="ECO:0000313" key="1">
    <source>
        <dbReference type="EMBL" id="GAG12082.1"/>
    </source>
</evidence>
<accession>X0VLM1</accession>
<reference evidence="1" key="1">
    <citation type="journal article" date="2014" name="Front. Microbiol.">
        <title>High frequency of phylogenetically diverse reductive dehalogenase-homologous genes in deep subseafloor sedimentary metagenomes.</title>
        <authorList>
            <person name="Kawai M."/>
            <person name="Futagami T."/>
            <person name="Toyoda A."/>
            <person name="Takaki Y."/>
            <person name="Nishi S."/>
            <person name="Hori S."/>
            <person name="Arai W."/>
            <person name="Tsubouchi T."/>
            <person name="Morono Y."/>
            <person name="Uchiyama I."/>
            <person name="Ito T."/>
            <person name="Fujiyama A."/>
            <person name="Inagaki F."/>
            <person name="Takami H."/>
        </authorList>
    </citation>
    <scope>NUCLEOTIDE SEQUENCE</scope>
    <source>
        <strain evidence="1">Expedition CK06-06</strain>
    </source>
</reference>
<dbReference type="AlphaFoldDB" id="X0VLM1"/>
<organism evidence="1">
    <name type="scientific">marine sediment metagenome</name>
    <dbReference type="NCBI Taxonomy" id="412755"/>
    <lineage>
        <taxon>unclassified sequences</taxon>
        <taxon>metagenomes</taxon>
        <taxon>ecological metagenomes</taxon>
    </lineage>
</organism>
<name>X0VLM1_9ZZZZ</name>
<comment type="caution">
    <text evidence="1">The sequence shown here is derived from an EMBL/GenBank/DDBJ whole genome shotgun (WGS) entry which is preliminary data.</text>
</comment>
<gene>
    <name evidence="1" type="ORF">S01H1_37404</name>
</gene>